<keyword evidence="2" id="KW-0812">Transmembrane</keyword>
<sequence length="168" mass="19372">MTSTIRIHSSSDICWIQTKRTSVRETESKHTSAEAKGTSVTVTEAKRTSERATEAKRLCLQLKRKPSTRQWLQLKRASTQDQAETVESRWRPSLQMTTMIYVYTLLREIHTTAMNNGSTDYTLRSTYACAIGIILWRFFFFGLLLIISEIASLPKKRCHTENMNSYLV</sequence>
<evidence type="ECO:0000256" key="2">
    <source>
        <dbReference type="SAM" id="Phobius"/>
    </source>
</evidence>
<keyword evidence="4" id="KW-1185">Reference proteome</keyword>
<proteinExistence type="predicted"/>
<protein>
    <submittedName>
        <fullName evidence="3">Uncharacterized protein</fullName>
    </submittedName>
</protein>
<keyword evidence="2" id="KW-0472">Membrane</keyword>
<feature type="region of interest" description="Disordered" evidence="1">
    <location>
        <begin position="25"/>
        <end position="47"/>
    </location>
</feature>
<dbReference type="Proteomes" id="UP000268093">
    <property type="component" value="Unassembled WGS sequence"/>
</dbReference>
<organism evidence="3 4">
    <name type="scientific">Jimgerdemannia flammicorona</name>
    <dbReference type="NCBI Taxonomy" id="994334"/>
    <lineage>
        <taxon>Eukaryota</taxon>
        <taxon>Fungi</taxon>
        <taxon>Fungi incertae sedis</taxon>
        <taxon>Mucoromycota</taxon>
        <taxon>Mucoromycotina</taxon>
        <taxon>Endogonomycetes</taxon>
        <taxon>Endogonales</taxon>
        <taxon>Endogonaceae</taxon>
        <taxon>Jimgerdemannia</taxon>
    </lineage>
</organism>
<evidence type="ECO:0000313" key="3">
    <source>
        <dbReference type="EMBL" id="RUO95885.1"/>
    </source>
</evidence>
<accession>A0A432ZZY4</accession>
<name>A0A432ZZY4_9FUNG</name>
<evidence type="ECO:0000313" key="4">
    <source>
        <dbReference type="Proteomes" id="UP000268093"/>
    </source>
</evidence>
<keyword evidence="2" id="KW-1133">Transmembrane helix</keyword>
<comment type="caution">
    <text evidence="3">The sequence shown here is derived from an EMBL/GenBank/DDBJ whole genome shotgun (WGS) entry which is preliminary data.</text>
</comment>
<gene>
    <name evidence="3" type="ORF">BC936DRAFT_143015</name>
</gene>
<evidence type="ECO:0000256" key="1">
    <source>
        <dbReference type="SAM" id="MobiDB-lite"/>
    </source>
</evidence>
<reference evidence="3 4" key="1">
    <citation type="journal article" date="2018" name="New Phytol.">
        <title>Phylogenomics of Endogonaceae and evolution of mycorrhizas within Mucoromycota.</title>
        <authorList>
            <person name="Chang Y."/>
            <person name="Desiro A."/>
            <person name="Na H."/>
            <person name="Sandor L."/>
            <person name="Lipzen A."/>
            <person name="Clum A."/>
            <person name="Barry K."/>
            <person name="Grigoriev I.V."/>
            <person name="Martin F.M."/>
            <person name="Stajich J.E."/>
            <person name="Smith M.E."/>
            <person name="Bonito G."/>
            <person name="Spatafora J.W."/>
        </authorList>
    </citation>
    <scope>NUCLEOTIDE SEQUENCE [LARGE SCALE GENOMIC DNA]</scope>
    <source>
        <strain evidence="3 4">GMNB39</strain>
    </source>
</reference>
<dbReference type="EMBL" id="RBNI01024977">
    <property type="protein sequence ID" value="RUO95885.1"/>
    <property type="molecule type" value="Genomic_DNA"/>
</dbReference>
<feature type="transmembrane region" description="Helical" evidence="2">
    <location>
        <begin position="125"/>
        <end position="147"/>
    </location>
</feature>
<dbReference type="AlphaFoldDB" id="A0A432ZZY4"/>